<dbReference type="Proteomes" id="UP001138757">
    <property type="component" value="Unassembled WGS sequence"/>
</dbReference>
<protein>
    <submittedName>
        <fullName evidence="2">Excalibur calcium-binding domain-containing protein</fullName>
    </submittedName>
</protein>
<organism evidence="2 3">
    <name type="scientific">Sphingobium nicotianae</name>
    <dbReference type="NCBI Taxonomy" id="2782607"/>
    <lineage>
        <taxon>Bacteria</taxon>
        <taxon>Pseudomonadati</taxon>
        <taxon>Pseudomonadota</taxon>
        <taxon>Alphaproteobacteria</taxon>
        <taxon>Sphingomonadales</taxon>
        <taxon>Sphingomonadaceae</taxon>
        <taxon>Sphingobium</taxon>
    </lineage>
</organism>
<evidence type="ECO:0000313" key="2">
    <source>
        <dbReference type="EMBL" id="MBT2189396.1"/>
    </source>
</evidence>
<reference evidence="2" key="1">
    <citation type="submission" date="2021-05" db="EMBL/GenBank/DDBJ databases">
        <title>Genome of Sphingobium sp. strain.</title>
        <authorList>
            <person name="Fan R."/>
        </authorList>
    </citation>
    <scope>NUCLEOTIDE SEQUENCE</scope>
    <source>
        <strain evidence="2">H33</strain>
    </source>
</reference>
<feature type="domain" description="Excalibur calcium-binding" evidence="1">
    <location>
        <begin position="75"/>
        <end position="111"/>
    </location>
</feature>
<accession>A0A9X1DGC8</accession>
<keyword evidence="3" id="KW-1185">Reference proteome</keyword>
<gene>
    <name evidence="2" type="ORF">KK488_20790</name>
</gene>
<evidence type="ECO:0000259" key="1">
    <source>
        <dbReference type="SMART" id="SM00894"/>
    </source>
</evidence>
<proteinExistence type="predicted"/>
<evidence type="ECO:0000313" key="3">
    <source>
        <dbReference type="Proteomes" id="UP001138757"/>
    </source>
</evidence>
<name>A0A9X1DGC8_9SPHN</name>
<dbReference type="InterPro" id="IPR008613">
    <property type="entry name" value="Excalibur_Ca-bd_domain"/>
</dbReference>
<sequence>MRQNYRNFLRTEKRRHAWRGARQSRSGWKSFTGQVAALAVFGAVVGWNAVPRVKGIVDNMSRSPEEIAAVERSVYYRNCDAARAAGVAPIYAGSPGYRDTLDGDSDGIACEPYWGM</sequence>
<comment type="caution">
    <text evidence="2">The sequence shown here is derived from an EMBL/GenBank/DDBJ whole genome shotgun (WGS) entry which is preliminary data.</text>
</comment>
<dbReference type="SMART" id="SM00894">
    <property type="entry name" value="Excalibur"/>
    <property type="match status" value="1"/>
</dbReference>
<dbReference type="AlphaFoldDB" id="A0A9X1DGC8"/>
<dbReference type="EMBL" id="JAHGAW010000018">
    <property type="protein sequence ID" value="MBT2189396.1"/>
    <property type="molecule type" value="Genomic_DNA"/>
</dbReference>
<dbReference type="Pfam" id="PF05901">
    <property type="entry name" value="Excalibur"/>
    <property type="match status" value="1"/>
</dbReference>